<dbReference type="GO" id="GO:0043139">
    <property type="term" value="F:5'-3' DNA helicase activity"/>
    <property type="evidence" value="ECO:0007669"/>
    <property type="project" value="UniProtKB-EC"/>
</dbReference>
<dbReference type="SUPFAM" id="SSF48024">
    <property type="entry name" value="N-terminal domain of DnaB helicase"/>
    <property type="match status" value="1"/>
</dbReference>
<dbReference type="SMART" id="SM00382">
    <property type="entry name" value="AAA"/>
    <property type="match status" value="1"/>
</dbReference>
<keyword evidence="7 12" id="KW-0067">ATP-binding</keyword>
<evidence type="ECO:0000256" key="9">
    <source>
        <dbReference type="ARBA" id="ARBA00023235"/>
    </source>
</evidence>
<dbReference type="PROSITE" id="PS51199">
    <property type="entry name" value="SF4_HELICASE"/>
    <property type="match status" value="1"/>
</dbReference>
<dbReference type="GO" id="GO:0003677">
    <property type="term" value="F:DNA binding"/>
    <property type="evidence" value="ECO:0007669"/>
    <property type="project" value="UniProtKB-UniRule"/>
</dbReference>
<keyword evidence="8 12" id="KW-0238">DNA-binding</keyword>
<gene>
    <name evidence="13" type="primary">dnaB</name>
    <name evidence="13" type="ORF">DK849_00190</name>
</gene>
<dbReference type="Pfam" id="PF00772">
    <property type="entry name" value="DnaB"/>
    <property type="match status" value="1"/>
</dbReference>
<dbReference type="NCBIfam" id="TIGR00665">
    <property type="entry name" value="DnaB"/>
    <property type="match status" value="1"/>
</dbReference>
<dbReference type="InterPro" id="IPR027417">
    <property type="entry name" value="P-loop_NTPase"/>
</dbReference>
<dbReference type="InterPro" id="IPR003593">
    <property type="entry name" value="AAA+_ATPase"/>
</dbReference>
<evidence type="ECO:0000256" key="5">
    <source>
        <dbReference type="ARBA" id="ARBA00022801"/>
    </source>
</evidence>
<keyword evidence="14" id="KW-1185">Reference proteome</keyword>
<comment type="catalytic activity">
    <reaction evidence="10 12">
        <text>ATP + H2O = ADP + phosphate + H(+)</text>
        <dbReference type="Rhea" id="RHEA:13065"/>
        <dbReference type="ChEBI" id="CHEBI:15377"/>
        <dbReference type="ChEBI" id="CHEBI:15378"/>
        <dbReference type="ChEBI" id="CHEBI:30616"/>
        <dbReference type="ChEBI" id="CHEBI:43474"/>
        <dbReference type="ChEBI" id="CHEBI:456216"/>
        <dbReference type="EC" id="5.6.2.3"/>
    </reaction>
</comment>
<keyword evidence="6 12" id="KW-0347">Helicase</keyword>
<evidence type="ECO:0000256" key="8">
    <source>
        <dbReference type="ARBA" id="ARBA00023125"/>
    </source>
</evidence>
<keyword evidence="5 12" id="KW-0378">Hydrolase</keyword>
<evidence type="ECO:0000256" key="2">
    <source>
        <dbReference type="ARBA" id="ARBA00022515"/>
    </source>
</evidence>
<accession>A0A2Z4LM15</accession>
<keyword evidence="3 12" id="KW-0235">DNA replication</keyword>
<evidence type="ECO:0000256" key="10">
    <source>
        <dbReference type="ARBA" id="ARBA00048954"/>
    </source>
</evidence>
<evidence type="ECO:0000256" key="4">
    <source>
        <dbReference type="ARBA" id="ARBA00022741"/>
    </source>
</evidence>
<dbReference type="GO" id="GO:0016887">
    <property type="term" value="F:ATP hydrolysis activity"/>
    <property type="evidence" value="ECO:0007669"/>
    <property type="project" value="RHEA"/>
</dbReference>
<dbReference type="GO" id="GO:0005829">
    <property type="term" value="C:cytosol"/>
    <property type="evidence" value="ECO:0007669"/>
    <property type="project" value="TreeGrafter"/>
</dbReference>
<dbReference type="RefSeq" id="WP_029330537.1">
    <property type="nucleotide sequence ID" value="NZ_CP030103.1"/>
</dbReference>
<dbReference type="PANTHER" id="PTHR30153:SF2">
    <property type="entry name" value="REPLICATIVE DNA HELICASE"/>
    <property type="match status" value="1"/>
</dbReference>
<name>A0A2Z4LM15_9BACT</name>
<protein>
    <recommendedName>
        <fullName evidence="11 12">Replicative DNA helicase</fullName>
        <ecNumber evidence="11 12">5.6.2.3</ecNumber>
    </recommendedName>
</protein>
<dbReference type="EMBL" id="CP030103">
    <property type="protein sequence ID" value="AWX42508.1"/>
    <property type="molecule type" value="Genomic_DNA"/>
</dbReference>
<dbReference type="GO" id="GO:0005524">
    <property type="term" value="F:ATP binding"/>
    <property type="evidence" value="ECO:0007669"/>
    <property type="project" value="UniProtKB-UniRule"/>
</dbReference>
<dbReference type="EC" id="5.6.2.3" evidence="11 12"/>
<evidence type="ECO:0000256" key="11">
    <source>
        <dbReference type="NCBIfam" id="TIGR00665"/>
    </source>
</evidence>
<comment type="similarity">
    <text evidence="1 12">Belongs to the helicase family. DnaB subfamily.</text>
</comment>
<dbReference type="PANTHER" id="PTHR30153">
    <property type="entry name" value="REPLICATIVE DNA HELICASE DNAB"/>
    <property type="match status" value="1"/>
</dbReference>
<dbReference type="InterPro" id="IPR036185">
    <property type="entry name" value="DNA_heli_DnaB-like_N_sf"/>
</dbReference>
<organism evidence="13 14">
    <name type="scientific">Metamycoplasma cloacale</name>
    <dbReference type="NCBI Taxonomy" id="92401"/>
    <lineage>
        <taxon>Bacteria</taxon>
        <taxon>Bacillati</taxon>
        <taxon>Mycoplasmatota</taxon>
        <taxon>Mycoplasmoidales</taxon>
        <taxon>Metamycoplasmataceae</taxon>
        <taxon>Metamycoplasma</taxon>
    </lineage>
</organism>
<comment type="function">
    <text evidence="12">The main replicative DNA helicase, it participates in initiation and elongation during chromosome replication. Travels ahead of the DNA replisome, separating dsDNA into templates for DNA synthesis. A processive ATP-dependent 5'-3' DNA helicase it has DNA-dependent ATPase activity.</text>
</comment>
<evidence type="ECO:0000256" key="1">
    <source>
        <dbReference type="ARBA" id="ARBA00008428"/>
    </source>
</evidence>
<evidence type="ECO:0000313" key="14">
    <source>
        <dbReference type="Proteomes" id="UP000249865"/>
    </source>
</evidence>
<dbReference type="Pfam" id="PF03796">
    <property type="entry name" value="DnaB_C"/>
    <property type="match status" value="1"/>
</dbReference>
<evidence type="ECO:0000313" key="13">
    <source>
        <dbReference type="EMBL" id="AWX42508.1"/>
    </source>
</evidence>
<dbReference type="Gene3D" id="1.10.860.10">
    <property type="entry name" value="DNAb Helicase, Chain A"/>
    <property type="match status" value="1"/>
</dbReference>
<dbReference type="OrthoDB" id="9773982at2"/>
<dbReference type="InterPro" id="IPR007692">
    <property type="entry name" value="DNA_helicase_DnaB"/>
</dbReference>
<dbReference type="GO" id="GO:1990077">
    <property type="term" value="C:primosome complex"/>
    <property type="evidence" value="ECO:0007669"/>
    <property type="project" value="UniProtKB-UniRule"/>
</dbReference>
<dbReference type="Gene3D" id="3.40.50.300">
    <property type="entry name" value="P-loop containing nucleotide triphosphate hydrolases"/>
    <property type="match status" value="1"/>
</dbReference>
<dbReference type="KEGG" id="mclo:DK849_00190"/>
<evidence type="ECO:0000256" key="7">
    <source>
        <dbReference type="ARBA" id="ARBA00022840"/>
    </source>
</evidence>
<dbReference type="SUPFAM" id="SSF52540">
    <property type="entry name" value="P-loop containing nucleoside triphosphate hydrolases"/>
    <property type="match status" value="1"/>
</dbReference>
<sequence>MLNRYHNDELEIAIANNESSFLGLVISQPAMFSETSEIIKPEMFHIEGNKILYQALCECHLNMETFDIALFINYLTDNKLLHKISSYGRQGTDYINWLMENGGYPTEINKYTQNIINQYKTDCLYHLLNDTHNVMNTQPYDINELIGVLQRELINIDISEINSPFSTIKEETNKIVDKITSLDEQVSTGLTLGYASLDNMLIGLNPGDLVILAARPSMGKTAFALNLAKNVAEQGKTVFFFSLEMTNPQLVERMISIESTVPISNLRKKDINTRHLQLLYSSKEKMSNWHMWLNDKSSLTISDLQTLSKRLAATKQPDLLIVDYLQLIGTSTKTNNENRQLEISKISRTLKQLARELKCPIIALSQLSRNVEKREDKRPILSDLRESGSIEQDADVVLFLHRNDYYNRNKKKDGNGSDNADVNPYSVDPELQENSITDVIVAKNRHGAIGVAQLLFAPHINRFFYENKKQ</sequence>
<dbReference type="InterPro" id="IPR016136">
    <property type="entry name" value="DNA_helicase_N/primase_C"/>
</dbReference>
<dbReference type="CDD" id="cd00984">
    <property type="entry name" value="DnaB_C"/>
    <property type="match status" value="1"/>
</dbReference>
<evidence type="ECO:0000256" key="12">
    <source>
        <dbReference type="RuleBase" id="RU362085"/>
    </source>
</evidence>
<reference evidence="14" key="1">
    <citation type="submission" date="2018-06" db="EMBL/GenBank/DDBJ databases">
        <title>Complete genome sequences of Mycoplasma anatis, M. anseris and M. cloacale type strains.</title>
        <authorList>
            <person name="Grozner D."/>
            <person name="Forro B."/>
            <person name="Sulyok K.M."/>
            <person name="Marton S."/>
            <person name="Kreizinger Z."/>
            <person name="Banyai K."/>
            <person name="Gyuranecz M."/>
        </authorList>
    </citation>
    <scope>NUCLEOTIDE SEQUENCE [LARGE SCALE GENOMIC DNA]</scope>
    <source>
        <strain evidence="14">NCTC 10199</strain>
    </source>
</reference>
<evidence type="ECO:0000256" key="3">
    <source>
        <dbReference type="ARBA" id="ARBA00022705"/>
    </source>
</evidence>
<dbReference type="AlphaFoldDB" id="A0A2Z4LM15"/>
<keyword evidence="9" id="KW-0413">Isomerase</keyword>
<keyword evidence="4 12" id="KW-0547">Nucleotide-binding</keyword>
<keyword evidence="2 12" id="KW-0639">Primosome</keyword>
<dbReference type="InterPro" id="IPR007694">
    <property type="entry name" value="DNA_helicase_DnaB-like_C"/>
</dbReference>
<evidence type="ECO:0000256" key="6">
    <source>
        <dbReference type="ARBA" id="ARBA00022806"/>
    </source>
</evidence>
<proteinExistence type="inferred from homology"/>
<dbReference type="GO" id="GO:0006269">
    <property type="term" value="P:DNA replication, synthesis of primer"/>
    <property type="evidence" value="ECO:0007669"/>
    <property type="project" value="UniProtKB-UniRule"/>
</dbReference>
<dbReference type="Proteomes" id="UP000249865">
    <property type="component" value="Chromosome"/>
</dbReference>
<dbReference type="InterPro" id="IPR007693">
    <property type="entry name" value="DNA_helicase_DnaB-like_N"/>
</dbReference>